<protein>
    <submittedName>
        <fullName evidence="2">Uncharacterized protein</fullName>
    </submittedName>
</protein>
<evidence type="ECO:0000313" key="3">
    <source>
        <dbReference type="Proteomes" id="UP000572268"/>
    </source>
</evidence>
<evidence type="ECO:0000313" key="2">
    <source>
        <dbReference type="EMBL" id="KAF4659560.1"/>
    </source>
</evidence>
<gene>
    <name evidence="2" type="ORF">FOL46_006552</name>
</gene>
<proteinExistence type="predicted"/>
<feature type="compositionally biased region" description="Basic residues" evidence="1">
    <location>
        <begin position="371"/>
        <end position="384"/>
    </location>
</feature>
<comment type="caution">
    <text evidence="2">The sequence shown here is derived from an EMBL/GenBank/DDBJ whole genome shotgun (WGS) entry which is preliminary data.</text>
</comment>
<feature type="region of interest" description="Disordered" evidence="1">
    <location>
        <begin position="364"/>
        <end position="384"/>
    </location>
</feature>
<dbReference type="AlphaFoldDB" id="A0A7J6LKK8"/>
<organism evidence="2 3">
    <name type="scientific">Perkinsus olseni</name>
    <name type="common">Perkinsus atlanticus</name>
    <dbReference type="NCBI Taxonomy" id="32597"/>
    <lineage>
        <taxon>Eukaryota</taxon>
        <taxon>Sar</taxon>
        <taxon>Alveolata</taxon>
        <taxon>Perkinsozoa</taxon>
        <taxon>Perkinsea</taxon>
        <taxon>Perkinsida</taxon>
        <taxon>Perkinsidae</taxon>
        <taxon>Perkinsus</taxon>
    </lineage>
</organism>
<dbReference type="EMBL" id="JABANN010000425">
    <property type="protein sequence ID" value="KAF4659560.1"/>
    <property type="molecule type" value="Genomic_DNA"/>
</dbReference>
<feature type="region of interest" description="Disordered" evidence="1">
    <location>
        <begin position="90"/>
        <end position="124"/>
    </location>
</feature>
<evidence type="ECO:0000256" key="1">
    <source>
        <dbReference type="SAM" id="MobiDB-lite"/>
    </source>
</evidence>
<feature type="region of interest" description="Disordered" evidence="1">
    <location>
        <begin position="463"/>
        <end position="501"/>
    </location>
</feature>
<reference evidence="2 3" key="1">
    <citation type="submission" date="2020-04" db="EMBL/GenBank/DDBJ databases">
        <title>Perkinsus olseni comparative genomics.</title>
        <authorList>
            <person name="Bogema D.R."/>
        </authorList>
    </citation>
    <scope>NUCLEOTIDE SEQUENCE [LARGE SCALE GENOMIC DNA]</scope>
    <source>
        <strain evidence="2">ATCC PRA-31</strain>
    </source>
</reference>
<dbReference type="Proteomes" id="UP000572268">
    <property type="component" value="Unassembled WGS sequence"/>
</dbReference>
<accession>A0A7J6LKK8</accession>
<sequence>MNHHRPQTSSPPSFAFLDSSSTVASTTASASAGDFADPKGTWLKSKVSDAPSEVISFQVLCQSYYFLLIQLGTGRAQYSVSGTAVDVVNSDSRMKQRRPRTTQFEEPKPRKRRGGNLQRQAAKRARVGLEAPELQLVDREIRQRDPHLLKLHLSTVKQIITEFDNEVKAAGSVGPVDFASIAGRLAGGTGVCLSPEDVQLVVSDFSPHHYRSSIGLVVMERPAQRTGQQFGLYGSVLGSNGHVIACAQAAGSRLRELWRQHRSAGTNSVSVPSHESYSDIRFRVQAAIRPLDYGSPAGPFPPQSGKAQVPMMRQAIPIQGASSAPFSSLPAAQGHMTASPTQLPFKYAGHAPTLKSATLRVVPPRNDSKSVKKPKAKPKPKAKAKLAFPGPNLIDIQRYHALQYWQSELLRLGQTAVVNNMEARPPEMGVAAQTFAFAARRLFNAADADDKGLVEGLRRACGGSLQGDSTASEELPFLGIRERGTVDEPGTADADDDSHET</sequence>
<name>A0A7J6LKK8_PEROL</name>